<name>A0A849L0A6_9RHOB</name>
<keyword evidence="1" id="KW-0732">Signal</keyword>
<evidence type="ECO:0000256" key="1">
    <source>
        <dbReference type="SAM" id="SignalP"/>
    </source>
</evidence>
<gene>
    <name evidence="2" type="ORF">HMH01_04475</name>
</gene>
<dbReference type="PROSITE" id="PS51257">
    <property type="entry name" value="PROKAR_LIPOPROTEIN"/>
    <property type="match status" value="1"/>
</dbReference>
<evidence type="ECO:0000313" key="3">
    <source>
        <dbReference type="Proteomes" id="UP000572377"/>
    </source>
</evidence>
<proteinExistence type="predicted"/>
<organism evidence="2 3">
    <name type="scientific">Halovulum dunhuangense</name>
    <dbReference type="NCBI Taxonomy" id="1505036"/>
    <lineage>
        <taxon>Bacteria</taxon>
        <taxon>Pseudomonadati</taxon>
        <taxon>Pseudomonadota</taxon>
        <taxon>Alphaproteobacteria</taxon>
        <taxon>Rhodobacterales</taxon>
        <taxon>Paracoccaceae</taxon>
        <taxon>Halovulum</taxon>
    </lineage>
</organism>
<dbReference type="Proteomes" id="UP000572377">
    <property type="component" value="Unassembled WGS sequence"/>
</dbReference>
<evidence type="ECO:0008006" key="4">
    <source>
        <dbReference type="Google" id="ProtNLM"/>
    </source>
</evidence>
<dbReference type="AlphaFoldDB" id="A0A849L0A6"/>
<accession>A0A849L0A6</accession>
<feature type="chain" id="PRO_5032433407" description="Lipoprotein" evidence="1">
    <location>
        <begin position="21"/>
        <end position="196"/>
    </location>
</feature>
<dbReference type="EMBL" id="JABFBC010000001">
    <property type="protein sequence ID" value="NNU79691.1"/>
    <property type="molecule type" value="Genomic_DNA"/>
</dbReference>
<reference evidence="2 3" key="1">
    <citation type="submission" date="2020-05" db="EMBL/GenBank/DDBJ databases">
        <title>Gimesia benthica sp. nov., a novel planctomycete isolated from a deep-sea water sample of the Northwest Indian Ocean.</title>
        <authorList>
            <person name="Wang J."/>
            <person name="Ruan C."/>
            <person name="Song L."/>
            <person name="Zhu Y."/>
            <person name="Li A."/>
            <person name="Zheng X."/>
            <person name="Wang L."/>
            <person name="Lu Z."/>
            <person name="Huang Y."/>
            <person name="Du W."/>
            <person name="Zhou Y."/>
            <person name="Huang L."/>
            <person name="Dai X."/>
        </authorList>
    </citation>
    <scope>NUCLEOTIDE SEQUENCE [LARGE SCALE GENOMIC DNA]</scope>
    <source>
        <strain evidence="2 3">YYQ-30</strain>
    </source>
</reference>
<keyword evidence="3" id="KW-1185">Reference proteome</keyword>
<sequence>MRAVRLALSLCFIALTAACAVETGAPPDEIARARHVSGEAPYIAVVSMVDNTDGRAAHSALVINASERVIYDPAGTFDHPDMPERGDIHYGADDRMISYYERYHARFSHHVHVQKIPVSPAVAEMALRRAQAQGPSPKMFCTVHTTEVLRDVPGFEGLRVSFFPEVLREQIAAFPGVENRYRYEQDIGQNVPTGES</sequence>
<protein>
    <recommendedName>
        <fullName evidence="4">Lipoprotein</fullName>
    </recommendedName>
</protein>
<comment type="caution">
    <text evidence="2">The sequence shown here is derived from an EMBL/GenBank/DDBJ whole genome shotgun (WGS) entry which is preliminary data.</text>
</comment>
<dbReference type="RefSeq" id="WP_171322868.1">
    <property type="nucleotide sequence ID" value="NZ_JABFBC010000001.1"/>
</dbReference>
<evidence type="ECO:0000313" key="2">
    <source>
        <dbReference type="EMBL" id="NNU79691.1"/>
    </source>
</evidence>
<feature type="signal peptide" evidence="1">
    <location>
        <begin position="1"/>
        <end position="20"/>
    </location>
</feature>